<proteinExistence type="predicted"/>
<evidence type="ECO:0000313" key="2">
    <source>
        <dbReference type="EMBL" id="RYO92419.1"/>
    </source>
</evidence>
<dbReference type="PANTHER" id="PTHR33112">
    <property type="entry name" value="DOMAIN PROTEIN, PUTATIVE-RELATED"/>
    <property type="match status" value="1"/>
</dbReference>
<gene>
    <name evidence="2" type="ORF">DL762_001699</name>
</gene>
<feature type="domain" description="Heterokaryon incompatibility" evidence="1">
    <location>
        <begin position="2"/>
        <end position="81"/>
    </location>
</feature>
<dbReference type="Proteomes" id="UP000294003">
    <property type="component" value="Unassembled WGS sequence"/>
</dbReference>
<reference evidence="2 3" key="1">
    <citation type="submission" date="2018-06" db="EMBL/GenBank/DDBJ databases">
        <title>Complete Genomes of Monosporascus.</title>
        <authorList>
            <person name="Robinson A.J."/>
            <person name="Natvig D.O."/>
        </authorList>
    </citation>
    <scope>NUCLEOTIDE SEQUENCE [LARGE SCALE GENOMIC DNA]</scope>
    <source>
        <strain evidence="2 3">CBS 609.92</strain>
    </source>
</reference>
<sequence length="292" mass="33675">MDKDEEISRMASIYKNAAITIAASSSEKATDGFFSKIIPSYLPDYMFHIPMSNKENGTVYLSAEAYEPNHPLDRRGWTLQEFMLSSRMLIFSDYELLWQCKEVDPRGVTGKGLEYLQPLEALPWTVFDDDAEPDFGNLDSDKVYLWKTIIQQYTERKLTDPEDRLRAVTGITTELETLWRDTNIHGLWKKWFIELLAWYKPAVDREQKRCLKRAPSWSWASLNGVIRYEGPLRTEDARVKSLSVSAVELTCRILEEGNINCEKSDTILERPDLVDPSAELQVKALRKASVYS</sequence>
<evidence type="ECO:0000259" key="1">
    <source>
        <dbReference type="Pfam" id="PF06985"/>
    </source>
</evidence>
<dbReference type="InterPro" id="IPR010730">
    <property type="entry name" value="HET"/>
</dbReference>
<name>A0ABY0HFR0_9PEZI</name>
<accession>A0ABY0HFR0</accession>
<dbReference type="EMBL" id="QJNS01000028">
    <property type="protein sequence ID" value="RYO92419.1"/>
    <property type="molecule type" value="Genomic_DNA"/>
</dbReference>
<comment type="caution">
    <text evidence="2">The sequence shown here is derived from an EMBL/GenBank/DDBJ whole genome shotgun (WGS) entry which is preliminary data.</text>
</comment>
<dbReference type="Pfam" id="PF06985">
    <property type="entry name" value="HET"/>
    <property type="match status" value="1"/>
</dbReference>
<dbReference type="PANTHER" id="PTHR33112:SF10">
    <property type="entry name" value="TOL"/>
    <property type="match status" value="1"/>
</dbReference>
<evidence type="ECO:0000313" key="3">
    <source>
        <dbReference type="Proteomes" id="UP000294003"/>
    </source>
</evidence>
<protein>
    <recommendedName>
        <fullName evidence="1">Heterokaryon incompatibility domain-containing protein</fullName>
    </recommendedName>
</protein>
<keyword evidence="3" id="KW-1185">Reference proteome</keyword>
<organism evidence="2 3">
    <name type="scientific">Monosporascus cannonballus</name>
    <dbReference type="NCBI Taxonomy" id="155416"/>
    <lineage>
        <taxon>Eukaryota</taxon>
        <taxon>Fungi</taxon>
        <taxon>Dikarya</taxon>
        <taxon>Ascomycota</taxon>
        <taxon>Pezizomycotina</taxon>
        <taxon>Sordariomycetes</taxon>
        <taxon>Xylariomycetidae</taxon>
        <taxon>Xylariales</taxon>
        <taxon>Xylariales incertae sedis</taxon>
        <taxon>Monosporascus</taxon>
    </lineage>
</organism>